<name>A0ABU4BEK2_9NOCA</name>
<protein>
    <recommendedName>
        <fullName evidence="4">DUF732 domain-containing protein</fullName>
    </recommendedName>
</protein>
<dbReference type="Proteomes" id="UP001185755">
    <property type="component" value="Unassembled WGS sequence"/>
</dbReference>
<feature type="signal peptide" evidence="1">
    <location>
        <begin position="1"/>
        <end position="21"/>
    </location>
</feature>
<dbReference type="CDD" id="cd07177">
    <property type="entry name" value="terB_like"/>
    <property type="match status" value="1"/>
</dbReference>
<evidence type="ECO:0000256" key="1">
    <source>
        <dbReference type="SAM" id="SignalP"/>
    </source>
</evidence>
<gene>
    <name evidence="2" type="ORF">R3P96_14465</name>
</gene>
<evidence type="ECO:0000313" key="3">
    <source>
        <dbReference type="Proteomes" id="UP001185755"/>
    </source>
</evidence>
<sequence>MSNICRPVVVAAVLMVSVACGSGPVTDDESASFTAQMRQQGLDTGQTDAQLADIVTTACSRTESGDPYAEVSHNVATFLGVDPSSEVVDTVTALALDSGCPELS</sequence>
<dbReference type="RefSeq" id="WP_317564899.1">
    <property type="nucleotide sequence ID" value="NZ_JAWLJX010000004.1"/>
</dbReference>
<proteinExistence type="predicted"/>
<feature type="chain" id="PRO_5046746885" description="DUF732 domain-containing protein" evidence="1">
    <location>
        <begin position="22"/>
        <end position="104"/>
    </location>
</feature>
<dbReference type="PROSITE" id="PS51257">
    <property type="entry name" value="PROKAR_LIPOPROTEIN"/>
    <property type="match status" value="1"/>
</dbReference>
<evidence type="ECO:0008006" key="4">
    <source>
        <dbReference type="Google" id="ProtNLM"/>
    </source>
</evidence>
<keyword evidence="1" id="KW-0732">Signal</keyword>
<organism evidence="2 3">
    <name type="scientific">Rhodococcoides yunnanense</name>
    <dbReference type="NCBI Taxonomy" id="278209"/>
    <lineage>
        <taxon>Bacteria</taxon>
        <taxon>Bacillati</taxon>
        <taxon>Actinomycetota</taxon>
        <taxon>Actinomycetes</taxon>
        <taxon>Mycobacteriales</taxon>
        <taxon>Nocardiaceae</taxon>
        <taxon>Rhodococcoides</taxon>
    </lineage>
</organism>
<evidence type="ECO:0000313" key="2">
    <source>
        <dbReference type="EMBL" id="MDV6262541.1"/>
    </source>
</evidence>
<comment type="caution">
    <text evidence="2">The sequence shown here is derived from an EMBL/GenBank/DDBJ whole genome shotgun (WGS) entry which is preliminary data.</text>
</comment>
<reference evidence="2 3" key="1">
    <citation type="submission" date="2023-10" db="EMBL/GenBank/DDBJ databases">
        <title>Development of a sustainable strategy for remediation of hydrocarbon-contaminated territories based on the waste exchange concept.</title>
        <authorList>
            <person name="Krivoruchko A."/>
        </authorList>
    </citation>
    <scope>NUCLEOTIDE SEQUENCE [LARGE SCALE GENOMIC DNA]</scope>
    <source>
        <strain evidence="2 3">IEGM 1323</strain>
    </source>
</reference>
<dbReference type="EMBL" id="JAWLJX010000004">
    <property type="protein sequence ID" value="MDV6262541.1"/>
    <property type="molecule type" value="Genomic_DNA"/>
</dbReference>
<keyword evidence="3" id="KW-1185">Reference proteome</keyword>
<accession>A0ABU4BEK2</accession>